<gene>
    <name evidence="3" type="ORF">LTRI10_LOCUS28813</name>
</gene>
<feature type="region of interest" description="Disordered" evidence="1">
    <location>
        <begin position="233"/>
        <end position="279"/>
    </location>
</feature>
<feature type="region of interest" description="Disordered" evidence="1">
    <location>
        <begin position="60"/>
        <end position="83"/>
    </location>
</feature>
<feature type="domain" description="LysM" evidence="2">
    <location>
        <begin position="87"/>
        <end position="131"/>
    </location>
</feature>
<dbReference type="Proteomes" id="UP001497516">
    <property type="component" value="Chromosome 5"/>
</dbReference>
<feature type="region of interest" description="Disordered" evidence="1">
    <location>
        <begin position="299"/>
        <end position="346"/>
    </location>
</feature>
<accession>A0AAV2EPE7</accession>
<evidence type="ECO:0000313" key="4">
    <source>
        <dbReference type="Proteomes" id="UP001497516"/>
    </source>
</evidence>
<dbReference type="InterPro" id="IPR036779">
    <property type="entry name" value="LysM_dom_sf"/>
</dbReference>
<organism evidence="3 4">
    <name type="scientific">Linum trigynum</name>
    <dbReference type="NCBI Taxonomy" id="586398"/>
    <lineage>
        <taxon>Eukaryota</taxon>
        <taxon>Viridiplantae</taxon>
        <taxon>Streptophyta</taxon>
        <taxon>Embryophyta</taxon>
        <taxon>Tracheophyta</taxon>
        <taxon>Spermatophyta</taxon>
        <taxon>Magnoliopsida</taxon>
        <taxon>eudicotyledons</taxon>
        <taxon>Gunneridae</taxon>
        <taxon>Pentapetalae</taxon>
        <taxon>rosids</taxon>
        <taxon>fabids</taxon>
        <taxon>Malpighiales</taxon>
        <taxon>Linaceae</taxon>
        <taxon>Linum</taxon>
    </lineage>
</organism>
<feature type="compositionally biased region" description="Polar residues" evidence="1">
    <location>
        <begin position="142"/>
        <end position="156"/>
    </location>
</feature>
<dbReference type="PROSITE" id="PS51782">
    <property type="entry name" value="LYSM"/>
    <property type="match status" value="1"/>
</dbReference>
<reference evidence="3 4" key="1">
    <citation type="submission" date="2024-04" db="EMBL/GenBank/DDBJ databases">
        <authorList>
            <person name="Fracassetti M."/>
        </authorList>
    </citation>
    <scope>NUCLEOTIDE SEQUENCE [LARGE SCALE GENOMIC DNA]</scope>
</reference>
<feature type="compositionally biased region" description="Low complexity" evidence="1">
    <location>
        <begin position="312"/>
        <end position="331"/>
    </location>
</feature>
<evidence type="ECO:0000256" key="1">
    <source>
        <dbReference type="SAM" id="MobiDB-lite"/>
    </source>
</evidence>
<dbReference type="InterPro" id="IPR045030">
    <property type="entry name" value="LYSM1-4"/>
</dbReference>
<evidence type="ECO:0000259" key="2">
    <source>
        <dbReference type="PROSITE" id="PS51782"/>
    </source>
</evidence>
<evidence type="ECO:0000313" key="3">
    <source>
        <dbReference type="EMBL" id="CAL1387856.1"/>
    </source>
</evidence>
<keyword evidence="4" id="KW-1185">Reference proteome</keyword>
<sequence>MQQMEREGGKEIMMSNFNHRYSQFSNDYDRQLKQQNADDDLGGFDDYSHNFFNNVNGITTTPFKPTSGGGTSTNSSPTSSPGSRGFIEHPVSKFDTLAGVAIKYGVEVADIKKKNGLVTDHQMFALKTLRIPHPGRHPPSPCLSSGADTPGGNNLDHTPLQRGYTDLLDSFQTLRPKSSSGRKASPAMTSLQGYYGISSPADLRLSPDTNPPLNHHRKSRSYVNVLLDENNAADGDSMVRRRQKSEADFPNMLMREENGNGSASVSAGKTGGKGLALRPKSANRSGLISELEAAAASAGSLSPNKPAGAGGDPADVADLVASVRKSSSTSSLNETDGSGGSFPWPTPKWNLKADLQALSAAAIARPIFDGLPKPLSGWRNKAAVD</sequence>
<dbReference type="InterPro" id="IPR018392">
    <property type="entry name" value="LysM"/>
</dbReference>
<dbReference type="EMBL" id="OZ034818">
    <property type="protein sequence ID" value="CAL1387856.1"/>
    <property type="molecule type" value="Genomic_DNA"/>
</dbReference>
<protein>
    <recommendedName>
        <fullName evidence="2">LysM domain-containing protein</fullName>
    </recommendedName>
</protein>
<dbReference type="AlphaFoldDB" id="A0AAV2EPE7"/>
<proteinExistence type="predicted"/>
<dbReference type="SUPFAM" id="SSF54106">
    <property type="entry name" value="LysM domain"/>
    <property type="match status" value="1"/>
</dbReference>
<dbReference type="Gene3D" id="3.10.350.10">
    <property type="entry name" value="LysM domain"/>
    <property type="match status" value="1"/>
</dbReference>
<dbReference type="CDD" id="cd00118">
    <property type="entry name" value="LysM"/>
    <property type="match status" value="1"/>
</dbReference>
<feature type="region of interest" description="Disordered" evidence="1">
    <location>
        <begin position="131"/>
        <end position="161"/>
    </location>
</feature>
<dbReference type="SMART" id="SM00257">
    <property type="entry name" value="LysM"/>
    <property type="match status" value="1"/>
</dbReference>
<dbReference type="PANTHER" id="PTHR20932:SF55">
    <property type="entry name" value="LYSM DOMAIN-CONTAINING PROTEIN"/>
    <property type="match status" value="1"/>
</dbReference>
<feature type="compositionally biased region" description="Low complexity" evidence="1">
    <location>
        <begin position="72"/>
        <end position="83"/>
    </location>
</feature>
<name>A0AAV2EPE7_9ROSI</name>
<dbReference type="PANTHER" id="PTHR20932">
    <property type="entry name" value="LYSM AND PUTATIVE PEPTIDOGLYCAN-BINDING DOMAIN-CONTAINING PROTEIN"/>
    <property type="match status" value="1"/>
</dbReference>